<dbReference type="Gene3D" id="1.25.40.20">
    <property type="entry name" value="Ankyrin repeat-containing domain"/>
    <property type="match status" value="2"/>
</dbReference>
<keyword evidence="3" id="KW-0716">Sensory transduction</keyword>
<feature type="compositionally biased region" description="Polar residues" evidence="12">
    <location>
        <begin position="503"/>
        <end position="516"/>
    </location>
</feature>
<dbReference type="GO" id="GO:0034703">
    <property type="term" value="C:cation channel complex"/>
    <property type="evidence" value="ECO:0007669"/>
    <property type="project" value="UniProtKB-ARBA"/>
</dbReference>
<dbReference type="PROSITE" id="PS50088">
    <property type="entry name" value="ANK_REPEAT"/>
    <property type="match status" value="3"/>
</dbReference>
<keyword evidence="4 13" id="KW-0812">Transmembrane</keyword>
<feature type="repeat" description="ANK" evidence="11">
    <location>
        <begin position="430"/>
        <end position="462"/>
    </location>
</feature>
<dbReference type="AlphaFoldDB" id="A0A9C6X1N5"/>
<dbReference type="PANTHER" id="PTHR47143:SF4">
    <property type="entry name" value="TRANSIENT RECEPTOR POTENTIAL CATION CHANNEL PROTEIN PAINLESS"/>
    <property type="match status" value="1"/>
</dbReference>
<dbReference type="SUPFAM" id="SSF48403">
    <property type="entry name" value="Ankyrin repeat"/>
    <property type="match status" value="1"/>
</dbReference>
<protein>
    <submittedName>
        <fullName evidence="16">Transient receptor potential cation channel protein painless-like</fullName>
    </submittedName>
</protein>
<evidence type="ECO:0000256" key="10">
    <source>
        <dbReference type="ARBA" id="ARBA00023303"/>
    </source>
</evidence>
<evidence type="ECO:0000313" key="15">
    <source>
        <dbReference type="Proteomes" id="UP000504606"/>
    </source>
</evidence>
<dbReference type="GeneID" id="113214821"/>
<proteinExistence type="predicted"/>
<dbReference type="InterPro" id="IPR052076">
    <property type="entry name" value="TRP_cation_channel"/>
</dbReference>
<dbReference type="SMART" id="SM00248">
    <property type="entry name" value="ANK"/>
    <property type="match status" value="7"/>
</dbReference>
<feature type="region of interest" description="Disordered" evidence="12">
    <location>
        <begin position="1"/>
        <end position="32"/>
    </location>
</feature>
<evidence type="ECO:0000256" key="11">
    <source>
        <dbReference type="PROSITE-ProRule" id="PRU00023"/>
    </source>
</evidence>
<accession>A0A9C6X1N5</accession>
<feature type="region of interest" description="Disordered" evidence="12">
    <location>
        <begin position="503"/>
        <end position="572"/>
    </location>
</feature>
<evidence type="ECO:0000256" key="6">
    <source>
        <dbReference type="ARBA" id="ARBA00022989"/>
    </source>
</evidence>
<feature type="transmembrane region" description="Helical" evidence="13">
    <location>
        <begin position="769"/>
        <end position="788"/>
    </location>
</feature>
<keyword evidence="9 13" id="KW-0472">Membrane</keyword>
<feature type="domain" description="Ion transport" evidence="14">
    <location>
        <begin position="685"/>
        <end position="877"/>
    </location>
</feature>
<keyword evidence="10" id="KW-0407">Ion channel</keyword>
<evidence type="ECO:0000256" key="4">
    <source>
        <dbReference type="ARBA" id="ARBA00022692"/>
    </source>
</evidence>
<keyword evidence="7 11" id="KW-0040">ANK repeat</keyword>
<evidence type="ECO:0000256" key="1">
    <source>
        <dbReference type="ARBA" id="ARBA00004141"/>
    </source>
</evidence>
<feature type="repeat" description="ANK" evidence="11">
    <location>
        <begin position="316"/>
        <end position="348"/>
    </location>
</feature>
<evidence type="ECO:0000256" key="13">
    <source>
        <dbReference type="SAM" id="Phobius"/>
    </source>
</evidence>
<dbReference type="Gene3D" id="1.10.287.70">
    <property type="match status" value="1"/>
</dbReference>
<evidence type="ECO:0000259" key="14">
    <source>
        <dbReference type="Pfam" id="PF00520"/>
    </source>
</evidence>
<dbReference type="InterPro" id="IPR005821">
    <property type="entry name" value="Ion_trans_dom"/>
</dbReference>
<evidence type="ECO:0000313" key="16">
    <source>
        <dbReference type="RefSeq" id="XP_052127462.1"/>
    </source>
</evidence>
<dbReference type="Pfam" id="PF00023">
    <property type="entry name" value="Ank"/>
    <property type="match status" value="1"/>
</dbReference>
<dbReference type="InterPro" id="IPR036770">
    <property type="entry name" value="Ankyrin_rpt-contain_sf"/>
</dbReference>
<dbReference type="Pfam" id="PF00520">
    <property type="entry name" value="Ion_trans"/>
    <property type="match status" value="1"/>
</dbReference>
<evidence type="ECO:0000256" key="2">
    <source>
        <dbReference type="ARBA" id="ARBA00022448"/>
    </source>
</evidence>
<keyword evidence="15" id="KW-1185">Reference proteome</keyword>
<dbReference type="Proteomes" id="UP000504606">
    <property type="component" value="Unplaced"/>
</dbReference>
<gene>
    <name evidence="16" type="primary">LOC113214821</name>
</gene>
<reference evidence="16" key="2">
    <citation type="submission" date="2025-08" db="UniProtKB">
        <authorList>
            <consortium name="RefSeq"/>
        </authorList>
    </citation>
    <scope>IDENTIFICATION</scope>
    <source>
        <tissue evidence="16">Whole organism</tissue>
    </source>
</reference>
<evidence type="ECO:0000256" key="9">
    <source>
        <dbReference type="ARBA" id="ARBA00023136"/>
    </source>
</evidence>
<feature type="compositionally biased region" description="Polar residues" evidence="12">
    <location>
        <begin position="546"/>
        <end position="569"/>
    </location>
</feature>
<evidence type="ECO:0000256" key="3">
    <source>
        <dbReference type="ARBA" id="ARBA00022606"/>
    </source>
</evidence>
<dbReference type="PANTHER" id="PTHR47143">
    <property type="entry name" value="TRANSIENT RECEPTOR POTENTIAL CATION CHANNEL PROTEIN PAINLESS"/>
    <property type="match status" value="1"/>
</dbReference>
<dbReference type="OrthoDB" id="2157354at2759"/>
<feature type="transmembrane region" description="Helical" evidence="13">
    <location>
        <begin position="623"/>
        <end position="643"/>
    </location>
</feature>
<feature type="transmembrane region" description="Helical" evidence="13">
    <location>
        <begin position="700"/>
        <end position="717"/>
    </location>
</feature>
<evidence type="ECO:0000256" key="12">
    <source>
        <dbReference type="SAM" id="MobiDB-lite"/>
    </source>
</evidence>
<feature type="transmembrane region" description="Helical" evidence="13">
    <location>
        <begin position="845"/>
        <end position="867"/>
    </location>
</feature>
<dbReference type="KEGG" id="foc:113214821"/>
<comment type="subcellular location">
    <subcellularLocation>
        <location evidence="1">Membrane</location>
        <topology evidence="1">Multi-pass membrane protein</topology>
    </subcellularLocation>
</comment>
<evidence type="ECO:0000256" key="5">
    <source>
        <dbReference type="ARBA" id="ARBA00022737"/>
    </source>
</evidence>
<dbReference type="Pfam" id="PF13637">
    <property type="entry name" value="Ank_4"/>
    <property type="match status" value="1"/>
</dbReference>
<keyword evidence="2" id="KW-0813">Transport</keyword>
<feature type="repeat" description="ANK" evidence="11">
    <location>
        <begin position="105"/>
        <end position="138"/>
    </location>
</feature>
<dbReference type="RefSeq" id="XP_052127462.1">
    <property type="nucleotide sequence ID" value="XM_052271502.1"/>
</dbReference>
<sequence>MGAEDWKVALPGRPENGCGESGRTVSPNSPDLSDELASAYRDMDLETFVELLSGSPPEVDPDHWYPDLSPPSTLLELASRETDRGPYVRALLAAGADANRINPFHRNAPLHVAAEAGNASSMEELLRAETVDVNKQDLWGCTPLHLAAFRMRLREPGSGTDIMGGWVSLPSVSLSEEKRDELEHGYQRCVQLLMRHPCIDVNKAHGRRGLTAVHMAAKGDAPAAMLSLLLAEGGSRLVVDAGSDIDGRTAREVIRDKHPQLARHLPPLQAGTHAQDKLSADSLFFYLYSRESERFLAALHQQHFLQHAGLLDADDGSHTLLQLASKEGLHDVAKALLKGGADPNRTAASDGPKHSPLDLACFHGHYRVVRALVTDPRTDLEASGLSDRPLHAAVRGAAEASQEDGGVHAHCRCVKILLARGVDVNASNEGGDTALLCAAQHGLSQLVSILLKGGAVLSSLEYMTPHVLRAHFDDCISTNGLSPHAKNYAVVFDYTNFTDPYKPSSQRMHRGFQTNAPPAKQMKKAASPQTAEPGGGQGASYGWRDPNTTASEVRQPTTPGNQVTVSVEDSTSHIKGQKKMEETWELDFIGLVLSAGDLRMQELVRHPLVASFLDLKWQLVKRIYIFFNLLSHLIFSVGVTVYATFREFKKVLVIASLEETPKSVLIGVVFIYAIVECVRVSQRFKLFIRFFGWRKLVSSLQDWMAISSIVVTSVMLATDSTNVYLRRQLAAVCVLTTWIRHILIWAPISQQLATSIVMVKRVSWQCFKVLRNYGILIVAFALSFYILFHNCPIDGTGPDCPDDETGDDEFFRNPAKSIFKSFVMLTGEFDASSLPFDSFPVTSHILFLLFVFLVSIVLFNLILGLALSDTQAIRQEAELWAHVLRAEHLLFSKFALARWWSERLPSIMLFSRDKRERRIRVLPSDGNRVTYPMEKSSKLYKYLHTLRMDSDIMRKVNELLLERKSQSNVN</sequence>
<organism evidence="15 16">
    <name type="scientific">Frankliniella occidentalis</name>
    <name type="common">Western flower thrips</name>
    <name type="synonym">Euthrips occidentalis</name>
    <dbReference type="NCBI Taxonomy" id="133901"/>
    <lineage>
        <taxon>Eukaryota</taxon>
        <taxon>Metazoa</taxon>
        <taxon>Ecdysozoa</taxon>
        <taxon>Arthropoda</taxon>
        <taxon>Hexapoda</taxon>
        <taxon>Insecta</taxon>
        <taxon>Pterygota</taxon>
        <taxon>Neoptera</taxon>
        <taxon>Paraneoptera</taxon>
        <taxon>Thysanoptera</taxon>
        <taxon>Terebrantia</taxon>
        <taxon>Thripoidea</taxon>
        <taxon>Thripidae</taxon>
        <taxon>Frankliniella</taxon>
    </lineage>
</organism>
<keyword evidence="8" id="KW-0406">Ion transport</keyword>
<dbReference type="InterPro" id="IPR002110">
    <property type="entry name" value="Ankyrin_rpt"/>
</dbReference>
<keyword evidence="5" id="KW-0677">Repeat</keyword>
<dbReference type="Pfam" id="PF12796">
    <property type="entry name" value="Ank_2"/>
    <property type="match status" value="1"/>
</dbReference>
<keyword evidence="6 13" id="KW-1133">Transmembrane helix</keyword>
<evidence type="ECO:0000256" key="8">
    <source>
        <dbReference type="ARBA" id="ARBA00023065"/>
    </source>
</evidence>
<feature type="transmembrane region" description="Helical" evidence="13">
    <location>
        <begin position="663"/>
        <end position="680"/>
    </location>
</feature>
<dbReference type="GO" id="GO:0005216">
    <property type="term" value="F:monoatomic ion channel activity"/>
    <property type="evidence" value="ECO:0007669"/>
    <property type="project" value="InterPro"/>
</dbReference>
<reference evidence="16" key="1">
    <citation type="journal article" date="2018" name="Proc. Natl. Acad. Sci. U.S.A.">
        <title>Phylogenomics and the evolution of hemipteroid insects.</title>
        <authorList>
            <person name="Johnson K.P."/>
            <person name="Dietrich C.H."/>
            <person name="Friedrich F."/>
            <person name="Beutel R.G."/>
            <person name="Wipfler B."/>
            <person name="Peters R.S."/>
            <person name="Allen J.M."/>
            <person name="Petersen M."/>
            <person name="Donath A."/>
            <person name="Walden K.K."/>
            <person name="Kozlov A.M."/>
            <person name="Podsiadlowski L."/>
            <person name="Mayer C."/>
            <person name="Meusemann K."/>
            <person name="Vasilikopoulos A."/>
            <person name="Waterhouse R.M."/>
            <person name="Cameron S.L."/>
            <person name="Weirauch C."/>
            <person name="Swanson D.R."/>
            <person name="Percy D.M."/>
            <person name="Hardy N.B."/>
            <person name="Terry I."/>
            <person name="Liu S."/>
            <person name="Zhou X."/>
            <person name="Misof B."/>
            <person name="Robertson H.M."/>
            <person name="Yoshizawa K."/>
        </authorList>
    </citation>
    <scope>NUCLEOTIDE SEQUENCE</scope>
    <source>
        <tissue evidence="16">Whole organism</tissue>
    </source>
</reference>
<evidence type="ECO:0000256" key="7">
    <source>
        <dbReference type="ARBA" id="ARBA00023043"/>
    </source>
</evidence>
<name>A0A9C6X1N5_FRAOC</name>